<protein>
    <submittedName>
        <fullName evidence="2">PEP-CTERM sorting domain-containing protein</fullName>
    </submittedName>
</protein>
<evidence type="ECO:0000259" key="1">
    <source>
        <dbReference type="Pfam" id="PF07589"/>
    </source>
</evidence>
<sequence>MMRCEKPVDMIIFARLGRLDYDRGSIMRFATSRLGRALCGLLLLTALQAKANTTYVADFSTSTLDPNLQVHILKNGSWSPDVVLPWIVSTGDGYLALAKTFTLPGSIYPDGPHVQTNVGIAGDFIATVTADSSYNGAGGAGFFLDTPTGYTGISFGTNWLGDSAGDGFSSTGYSAVATPLITLQITRIGNTLTKAYKLDGQSGFTVISSLTDDSTTGWAWFDLTNYSDQTAATAVLFTSFTVEQLAPVPEPQTWAMLAGGLVLLGALQRRQRRQRGA</sequence>
<dbReference type="EMBL" id="WKJK01000007">
    <property type="protein sequence ID" value="MRW91333.1"/>
    <property type="molecule type" value="Genomic_DNA"/>
</dbReference>
<keyword evidence="3" id="KW-1185">Reference proteome</keyword>
<reference evidence="2 3" key="1">
    <citation type="submission" date="2019-11" db="EMBL/GenBank/DDBJ databases">
        <title>Novel species isolated from a subtropical stream in China.</title>
        <authorList>
            <person name="Lu H."/>
        </authorList>
    </citation>
    <scope>NUCLEOTIDE SEQUENCE [LARGE SCALE GENOMIC DNA]</scope>
    <source>
        <strain evidence="2 3">FT80W</strain>
    </source>
</reference>
<dbReference type="Pfam" id="PF07589">
    <property type="entry name" value="PEP-CTERM"/>
    <property type="match status" value="1"/>
</dbReference>
<dbReference type="NCBIfam" id="TIGR02595">
    <property type="entry name" value="PEP_CTERM"/>
    <property type="match status" value="1"/>
</dbReference>
<gene>
    <name evidence="2" type="ORF">GJ699_15180</name>
</gene>
<name>A0A6I2L0B0_9BURK</name>
<feature type="domain" description="Ice-binding protein C-terminal" evidence="1">
    <location>
        <begin position="247"/>
        <end position="273"/>
    </location>
</feature>
<evidence type="ECO:0000313" key="2">
    <source>
        <dbReference type="EMBL" id="MRW91333.1"/>
    </source>
</evidence>
<dbReference type="InterPro" id="IPR013424">
    <property type="entry name" value="Ice-binding_C"/>
</dbReference>
<comment type="caution">
    <text evidence="2">The sequence shown here is derived from an EMBL/GenBank/DDBJ whole genome shotgun (WGS) entry which is preliminary data.</text>
</comment>
<proteinExistence type="predicted"/>
<accession>A0A6I2L0B0</accession>
<organism evidence="2 3">
    <name type="scientific">Duganella guangzhouensis</name>
    <dbReference type="NCBI Taxonomy" id="2666084"/>
    <lineage>
        <taxon>Bacteria</taxon>
        <taxon>Pseudomonadati</taxon>
        <taxon>Pseudomonadota</taxon>
        <taxon>Betaproteobacteria</taxon>
        <taxon>Burkholderiales</taxon>
        <taxon>Oxalobacteraceae</taxon>
        <taxon>Telluria group</taxon>
        <taxon>Duganella</taxon>
    </lineage>
</organism>
<dbReference type="AlphaFoldDB" id="A0A6I2L0B0"/>
<evidence type="ECO:0000313" key="3">
    <source>
        <dbReference type="Proteomes" id="UP000433309"/>
    </source>
</evidence>
<dbReference type="Proteomes" id="UP000433309">
    <property type="component" value="Unassembled WGS sequence"/>
</dbReference>